<feature type="transmembrane region" description="Helical" evidence="1">
    <location>
        <begin position="251"/>
        <end position="272"/>
    </location>
</feature>
<dbReference type="AlphaFoldDB" id="A0A150WUU6"/>
<feature type="transmembrane region" description="Helical" evidence="1">
    <location>
        <begin position="43"/>
        <end position="66"/>
    </location>
</feature>
<dbReference type="Proteomes" id="UP000075391">
    <property type="component" value="Unassembled WGS sequence"/>
</dbReference>
<feature type="transmembrane region" description="Helical" evidence="1">
    <location>
        <begin position="306"/>
        <end position="326"/>
    </location>
</feature>
<feature type="transmembrane region" description="Helical" evidence="1">
    <location>
        <begin position="168"/>
        <end position="190"/>
    </location>
</feature>
<feature type="transmembrane region" description="Helical" evidence="1">
    <location>
        <begin position="409"/>
        <end position="428"/>
    </location>
</feature>
<feature type="transmembrane region" description="Helical" evidence="1">
    <location>
        <begin position="371"/>
        <end position="389"/>
    </location>
</feature>
<dbReference type="Pfam" id="PF07399">
    <property type="entry name" value="Na_H_antiport_3"/>
    <property type="match status" value="1"/>
</dbReference>
<dbReference type="InterPro" id="IPR009978">
    <property type="entry name" value="Na_H_antiport_3"/>
</dbReference>
<dbReference type="OrthoDB" id="5288670at2"/>
<name>A0A150WUU6_BDEBC</name>
<keyword evidence="1" id="KW-0472">Membrane</keyword>
<gene>
    <name evidence="2" type="ORF">AZI85_14185</name>
</gene>
<proteinExistence type="predicted"/>
<keyword evidence="1" id="KW-1133">Transmembrane helix</keyword>
<feature type="transmembrane region" description="Helical" evidence="1">
    <location>
        <begin position="338"/>
        <end position="359"/>
    </location>
</feature>
<sequence length="429" mass="46350">MQYTTIELLGTIFFGLAVIHTFMVGKIIQWSHHFPKHSAWNSILHLLGEIEAVFAIWAGLFMAVYIGLEGWGEAIKYQTSLNFVEPFFIFAIMVVCSTRPILAAARHGILFLSSLVQKIFKTPAIHTDLFIVLVVGSLSGSFITEPAAMTVTAFMLNSMLQKESSKLIYALIAVLFVNVSIGGALTPFAAPPILMVASKWNWDFTFVLTHFGWKSAIAVTLNALLLVAVFRKEFSQNCITLREVETRLSGAQAPIPAGVTLVHLLFLGGIVITGHYQNAFLGIFLLFLGVASVTQRYQDALRLKESLLVSLFLGGIIQFGAFQKWWLAPLLGGMSDLLLFKGAVGLTAITDNAALTYLGSQVEGLSDSSKYALVAGAIAGGGLTIIANAPNAAGYSILSHKFPGGIKPLNLLIAALIPTAIAIFCLWVL</sequence>
<reference evidence="2 3" key="1">
    <citation type="submission" date="2016-03" db="EMBL/GenBank/DDBJ databases">
        <authorList>
            <person name="Ploux O."/>
        </authorList>
    </citation>
    <scope>NUCLEOTIDE SEQUENCE [LARGE SCALE GENOMIC DNA]</scope>
    <source>
        <strain evidence="2 3">BER2</strain>
    </source>
</reference>
<accession>A0A150WUU6</accession>
<evidence type="ECO:0000313" key="3">
    <source>
        <dbReference type="Proteomes" id="UP000075391"/>
    </source>
</evidence>
<comment type="caution">
    <text evidence="2">The sequence shown here is derived from an EMBL/GenBank/DDBJ whole genome shotgun (WGS) entry which is preliminary data.</text>
</comment>
<evidence type="ECO:0000256" key="1">
    <source>
        <dbReference type="SAM" id="Phobius"/>
    </source>
</evidence>
<feature type="transmembrane region" description="Helical" evidence="1">
    <location>
        <begin position="12"/>
        <end position="31"/>
    </location>
</feature>
<evidence type="ECO:0000313" key="2">
    <source>
        <dbReference type="EMBL" id="KYG70288.1"/>
    </source>
</evidence>
<feature type="transmembrane region" description="Helical" evidence="1">
    <location>
        <begin position="210"/>
        <end position="230"/>
    </location>
</feature>
<organism evidence="2 3">
    <name type="scientific">Bdellovibrio bacteriovorus</name>
    <dbReference type="NCBI Taxonomy" id="959"/>
    <lineage>
        <taxon>Bacteria</taxon>
        <taxon>Pseudomonadati</taxon>
        <taxon>Bdellovibrionota</taxon>
        <taxon>Bdellovibrionia</taxon>
        <taxon>Bdellovibrionales</taxon>
        <taxon>Pseudobdellovibrionaceae</taxon>
        <taxon>Bdellovibrio</taxon>
    </lineage>
</organism>
<keyword evidence="1" id="KW-0812">Transmembrane</keyword>
<dbReference type="RefSeq" id="WP_063242768.1">
    <property type="nucleotide sequence ID" value="NZ_LUKF01000002.1"/>
</dbReference>
<dbReference type="EMBL" id="LUKF01000002">
    <property type="protein sequence ID" value="KYG70288.1"/>
    <property type="molecule type" value="Genomic_DNA"/>
</dbReference>
<feature type="transmembrane region" description="Helical" evidence="1">
    <location>
        <begin position="278"/>
        <end position="294"/>
    </location>
</feature>
<feature type="transmembrane region" description="Helical" evidence="1">
    <location>
        <begin position="129"/>
        <end position="156"/>
    </location>
</feature>
<protein>
    <recommendedName>
        <fullName evidence="4">Na+/H+ antiporter</fullName>
    </recommendedName>
</protein>
<feature type="transmembrane region" description="Helical" evidence="1">
    <location>
        <begin position="87"/>
        <end position="109"/>
    </location>
</feature>
<evidence type="ECO:0008006" key="4">
    <source>
        <dbReference type="Google" id="ProtNLM"/>
    </source>
</evidence>